<keyword evidence="3" id="KW-1185">Reference proteome</keyword>
<feature type="transmembrane region" description="Helical" evidence="1">
    <location>
        <begin position="20"/>
        <end position="46"/>
    </location>
</feature>
<dbReference type="EMBL" id="JBIAMX010000028">
    <property type="protein sequence ID" value="MFF0546862.1"/>
    <property type="molecule type" value="Genomic_DNA"/>
</dbReference>
<evidence type="ECO:0000313" key="2">
    <source>
        <dbReference type="EMBL" id="MFF0546862.1"/>
    </source>
</evidence>
<accession>A0ABW6PWP6</accession>
<protein>
    <submittedName>
        <fullName evidence="2">Uncharacterized protein</fullName>
    </submittedName>
</protein>
<sequence length="70" mass="7228">MSRQQERVVDVVIPVGPGSIFPGMVAVFALVIGAGIAVMVLVTLLFPTPDYPSVEVTRGATTTSQVGGAR</sequence>
<keyword evidence="1" id="KW-0472">Membrane</keyword>
<comment type="caution">
    <text evidence="2">The sequence shown here is derived from an EMBL/GenBank/DDBJ whole genome shotgun (WGS) entry which is preliminary data.</text>
</comment>
<dbReference type="Proteomes" id="UP001601444">
    <property type="component" value="Unassembled WGS sequence"/>
</dbReference>
<name>A0ABW6PWP6_9NOCA</name>
<reference evidence="2 3" key="1">
    <citation type="submission" date="2024-10" db="EMBL/GenBank/DDBJ databases">
        <title>The Natural Products Discovery Center: Release of the First 8490 Sequenced Strains for Exploring Actinobacteria Biosynthetic Diversity.</title>
        <authorList>
            <person name="Kalkreuter E."/>
            <person name="Kautsar S.A."/>
            <person name="Yang D."/>
            <person name="Bader C.D."/>
            <person name="Teijaro C.N."/>
            <person name="Fluegel L."/>
            <person name="Davis C.M."/>
            <person name="Simpson J.R."/>
            <person name="Lauterbach L."/>
            <person name="Steele A.D."/>
            <person name="Gui C."/>
            <person name="Meng S."/>
            <person name="Li G."/>
            <person name="Viehrig K."/>
            <person name="Ye F."/>
            <person name="Su P."/>
            <person name="Kiefer A.F."/>
            <person name="Nichols A."/>
            <person name="Cepeda A.J."/>
            <person name="Yan W."/>
            <person name="Fan B."/>
            <person name="Jiang Y."/>
            <person name="Adhikari A."/>
            <person name="Zheng C.-J."/>
            <person name="Schuster L."/>
            <person name="Cowan T.M."/>
            <person name="Smanski M.J."/>
            <person name="Chevrette M.G."/>
            <person name="De Carvalho L.P.S."/>
            <person name="Shen B."/>
        </authorList>
    </citation>
    <scope>NUCLEOTIDE SEQUENCE [LARGE SCALE GENOMIC DNA]</scope>
    <source>
        <strain evidence="2 3">NPDC004045</strain>
    </source>
</reference>
<proteinExistence type="predicted"/>
<evidence type="ECO:0000256" key="1">
    <source>
        <dbReference type="SAM" id="Phobius"/>
    </source>
</evidence>
<keyword evidence="1" id="KW-0812">Transmembrane</keyword>
<gene>
    <name evidence="2" type="ORF">ACFYTF_28900</name>
</gene>
<evidence type="ECO:0000313" key="3">
    <source>
        <dbReference type="Proteomes" id="UP001601444"/>
    </source>
</evidence>
<dbReference type="RefSeq" id="WP_387703047.1">
    <property type="nucleotide sequence ID" value="NZ_JBIAMX010000028.1"/>
</dbReference>
<organism evidence="2 3">
    <name type="scientific">Nocardia thailandica</name>
    <dbReference type="NCBI Taxonomy" id="257275"/>
    <lineage>
        <taxon>Bacteria</taxon>
        <taxon>Bacillati</taxon>
        <taxon>Actinomycetota</taxon>
        <taxon>Actinomycetes</taxon>
        <taxon>Mycobacteriales</taxon>
        <taxon>Nocardiaceae</taxon>
        <taxon>Nocardia</taxon>
    </lineage>
</organism>
<keyword evidence="1" id="KW-1133">Transmembrane helix</keyword>